<evidence type="ECO:0000313" key="2">
    <source>
        <dbReference type="Proteomes" id="UP001283361"/>
    </source>
</evidence>
<proteinExistence type="predicted"/>
<dbReference type="AlphaFoldDB" id="A0AAE0XPB9"/>
<reference evidence="1" key="1">
    <citation type="journal article" date="2023" name="G3 (Bethesda)">
        <title>A reference genome for the long-term kleptoplast-retaining sea slug Elysia crispata morphotype clarki.</title>
        <authorList>
            <person name="Eastman K.E."/>
            <person name="Pendleton A.L."/>
            <person name="Shaikh M.A."/>
            <person name="Suttiyut T."/>
            <person name="Ogas R."/>
            <person name="Tomko P."/>
            <person name="Gavelis G."/>
            <person name="Widhalm J.R."/>
            <person name="Wisecaver J.H."/>
        </authorList>
    </citation>
    <scope>NUCLEOTIDE SEQUENCE</scope>
    <source>
        <strain evidence="1">ECLA1</strain>
    </source>
</reference>
<sequence length="85" mass="9397">MCVTDRNMVHKAEDTSPGENGELFTNWCAGRSPRTRNTCVYLSPPAGFTQRPIATGNTAPCDLRDNCKVLSQSRSHCKKPQFVVP</sequence>
<dbReference type="EMBL" id="JAWDGP010007896">
    <property type="protein sequence ID" value="KAK3701277.1"/>
    <property type="molecule type" value="Genomic_DNA"/>
</dbReference>
<name>A0AAE0XPB9_9GAST</name>
<organism evidence="1 2">
    <name type="scientific">Elysia crispata</name>
    <name type="common">lettuce slug</name>
    <dbReference type="NCBI Taxonomy" id="231223"/>
    <lineage>
        <taxon>Eukaryota</taxon>
        <taxon>Metazoa</taxon>
        <taxon>Spiralia</taxon>
        <taxon>Lophotrochozoa</taxon>
        <taxon>Mollusca</taxon>
        <taxon>Gastropoda</taxon>
        <taxon>Heterobranchia</taxon>
        <taxon>Euthyneura</taxon>
        <taxon>Panpulmonata</taxon>
        <taxon>Sacoglossa</taxon>
        <taxon>Placobranchoidea</taxon>
        <taxon>Plakobranchidae</taxon>
        <taxon>Elysia</taxon>
    </lineage>
</organism>
<dbReference type="Proteomes" id="UP001283361">
    <property type="component" value="Unassembled WGS sequence"/>
</dbReference>
<keyword evidence="2" id="KW-1185">Reference proteome</keyword>
<comment type="caution">
    <text evidence="1">The sequence shown here is derived from an EMBL/GenBank/DDBJ whole genome shotgun (WGS) entry which is preliminary data.</text>
</comment>
<protein>
    <submittedName>
        <fullName evidence="1">Uncharacterized protein</fullName>
    </submittedName>
</protein>
<accession>A0AAE0XPB9</accession>
<evidence type="ECO:0000313" key="1">
    <source>
        <dbReference type="EMBL" id="KAK3701277.1"/>
    </source>
</evidence>
<gene>
    <name evidence="1" type="ORF">RRG08_066770</name>
</gene>